<accession>A0AAV7DTL9</accession>
<proteinExistence type="predicted"/>
<name>A0AAV7DTL9_ARIFI</name>
<sequence>MTELGFFSRPSPSEFGDSEWSGVKLGRAKPKRGEGEADNCQPYDMATLTCRRGSSRFLDDVSGNRRTAWARSIRGSDVRQSHLP</sequence>
<gene>
    <name evidence="2" type="ORF">H6P81_019799</name>
</gene>
<keyword evidence="3" id="KW-1185">Reference proteome</keyword>
<evidence type="ECO:0000313" key="3">
    <source>
        <dbReference type="Proteomes" id="UP000825729"/>
    </source>
</evidence>
<organism evidence="2 3">
    <name type="scientific">Aristolochia fimbriata</name>
    <name type="common">White veined hardy Dutchman's pipe vine</name>
    <dbReference type="NCBI Taxonomy" id="158543"/>
    <lineage>
        <taxon>Eukaryota</taxon>
        <taxon>Viridiplantae</taxon>
        <taxon>Streptophyta</taxon>
        <taxon>Embryophyta</taxon>
        <taxon>Tracheophyta</taxon>
        <taxon>Spermatophyta</taxon>
        <taxon>Magnoliopsida</taxon>
        <taxon>Magnoliidae</taxon>
        <taxon>Piperales</taxon>
        <taxon>Aristolochiaceae</taxon>
        <taxon>Aristolochia</taxon>
    </lineage>
</organism>
<reference evidence="2 3" key="1">
    <citation type="submission" date="2021-07" db="EMBL/GenBank/DDBJ databases">
        <title>The Aristolochia fimbriata genome: insights into angiosperm evolution, floral development and chemical biosynthesis.</title>
        <authorList>
            <person name="Jiao Y."/>
        </authorList>
    </citation>
    <scope>NUCLEOTIDE SEQUENCE [LARGE SCALE GENOMIC DNA]</scope>
    <source>
        <strain evidence="2">IBCAS-2021</strain>
        <tissue evidence="2">Leaf</tissue>
    </source>
</reference>
<feature type="region of interest" description="Disordered" evidence="1">
    <location>
        <begin position="1"/>
        <end position="40"/>
    </location>
</feature>
<dbReference type="AlphaFoldDB" id="A0AAV7DTL9"/>
<dbReference type="Proteomes" id="UP000825729">
    <property type="component" value="Unassembled WGS sequence"/>
</dbReference>
<dbReference type="EMBL" id="JAINDJ010000008">
    <property type="protein sequence ID" value="KAG9439634.1"/>
    <property type="molecule type" value="Genomic_DNA"/>
</dbReference>
<evidence type="ECO:0000313" key="2">
    <source>
        <dbReference type="EMBL" id="KAG9439634.1"/>
    </source>
</evidence>
<comment type="caution">
    <text evidence="2">The sequence shown here is derived from an EMBL/GenBank/DDBJ whole genome shotgun (WGS) entry which is preliminary data.</text>
</comment>
<protein>
    <submittedName>
        <fullName evidence="2">Uncharacterized protein</fullName>
    </submittedName>
</protein>
<evidence type="ECO:0000256" key="1">
    <source>
        <dbReference type="SAM" id="MobiDB-lite"/>
    </source>
</evidence>